<dbReference type="Pfam" id="PF01339">
    <property type="entry name" value="CheB_methylest"/>
    <property type="match status" value="1"/>
</dbReference>
<dbReference type="InterPro" id="IPR000673">
    <property type="entry name" value="Sig_transdc_resp-reg_Me-estase"/>
</dbReference>
<dbReference type="PANTHER" id="PTHR42872:SF6">
    <property type="entry name" value="PROTEIN-GLUTAMATE METHYLESTERASE_PROTEIN-GLUTAMINE GLUTAMINASE"/>
    <property type="match status" value="1"/>
</dbReference>
<evidence type="ECO:0000256" key="3">
    <source>
        <dbReference type="ARBA" id="ARBA00039140"/>
    </source>
</evidence>
<reference evidence="8 10" key="3">
    <citation type="submission" date="2024-08" db="EMBL/GenBank/DDBJ databases">
        <authorList>
            <person name="Wei W."/>
        </authorList>
    </citation>
    <scope>NUCLEOTIDE SEQUENCE [LARGE SCALE GENOMIC DNA]</scope>
    <source>
        <strain evidence="8 10">XU2</strain>
    </source>
</reference>
<proteinExistence type="predicted"/>
<evidence type="ECO:0000256" key="5">
    <source>
        <dbReference type="PROSITE-ProRule" id="PRU00050"/>
    </source>
</evidence>
<dbReference type="Gene3D" id="3.40.50.180">
    <property type="entry name" value="Methylesterase CheB, C-terminal domain"/>
    <property type="match status" value="1"/>
</dbReference>
<comment type="caution">
    <text evidence="7">The sequence shown here is derived from an EMBL/GenBank/DDBJ whole genome shotgun (WGS) entry which is preliminary data.</text>
</comment>
<evidence type="ECO:0000256" key="4">
    <source>
        <dbReference type="ARBA" id="ARBA00048267"/>
    </source>
</evidence>
<accession>A0A5M8Q9G6</accession>
<feature type="active site" evidence="5">
    <location>
        <position position="208"/>
    </location>
</feature>
<keyword evidence="2 5" id="KW-0378">Hydrolase</keyword>
<reference evidence="7 9" key="2">
    <citation type="submission" date="2019-09" db="EMBL/GenBank/DDBJ databases">
        <title>A bacterium isolated from glacier soil.</title>
        <authorList>
            <person name="Liu Q."/>
        </authorList>
    </citation>
    <scope>NUCLEOTIDE SEQUENCE [LARGE SCALE GENOMIC DNA]</scope>
    <source>
        <strain evidence="7 9">MDT1-10-3</strain>
    </source>
</reference>
<dbReference type="GO" id="GO:0000156">
    <property type="term" value="F:phosphorelay response regulator activity"/>
    <property type="evidence" value="ECO:0007669"/>
    <property type="project" value="InterPro"/>
</dbReference>
<organism evidence="7 9">
    <name type="scientific">Rufibacter glacialis</name>
    <dbReference type="NCBI Taxonomy" id="1259555"/>
    <lineage>
        <taxon>Bacteria</taxon>
        <taxon>Pseudomonadati</taxon>
        <taxon>Bacteroidota</taxon>
        <taxon>Cytophagia</taxon>
        <taxon>Cytophagales</taxon>
        <taxon>Hymenobacteraceae</taxon>
        <taxon>Rufibacter</taxon>
    </lineage>
</organism>
<dbReference type="OrthoDB" id="1524092at2"/>
<dbReference type="GO" id="GO:0005737">
    <property type="term" value="C:cytoplasm"/>
    <property type="evidence" value="ECO:0007669"/>
    <property type="project" value="InterPro"/>
</dbReference>
<dbReference type="EMBL" id="VKKZ01000023">
    <property type="protein sequence ID" value="KAA6431798.1"/>
    <property type="molecule type" value="Genomic_DNA"/>
</dbReference>
<dbReference type="Proteomes" id="UP000323866">
    <property type="component" value="Unassembled WGS sequence"/>
</dbReference>
<dbReference type="PROSITE" id="PS50122">
    <property type="entry name" value="CHEB"/>
    <property type="match status" value="1"/>
</dbReference>
<dbReference type="InterPro" id="IPR035909">
    <property type="entry name" value="CheB_C"/>
</dbReference>
<gene>
    <name evidence="8" type="ORF">ACD591_10565</name>
    <name evidence="7" type="ORF">FOE74_16925</name>
</gene>
<dbReference type="EC" id="3.1.1.61" evidence="3"/>
<protein>
    <recommendedName>
        <fullName evidence="3">protein-glutamate methylesterase</fullName>
        <ecNumber evidence="3">3.1.1.61</ecNumber>
    </recommendedName>
</protein>
<dbReference type="CDD" id="cd16432">
    <property type="entry name" value="CheB_Rec"/>
    <property type="match status" value="1"/>
</dbReference>
<dbReference type="PIRSF" id="PIRSF000876">
    <property type="entry name" value="RR_chemtxs_CheB"/>
    <property type="match status" value="1"/>
</dbReference>
<keyword evidence="1 5" id="KW-0145">Chemotaxis</keyword>
<dbReference type="Proteomes" id="UP001570846">
    <property type="component" value="Unassembled WGS sequence"/>
</dbReference>
<sequence>MQQTQQPKIKVLIGDTSVRSRLVLSGMIDAEPQLEVVDTAQSREELLFKAMASRPDLIVAQFSMTMSGRVPFFQPVFGETSSLLLMVSQDWAQTTTGSAPFSYLHRVKPFQGSFEKNAPKEGLKTGFMSCLREFVGQFISGAQKEKLKETSPMGEASLKKSFLGPPVRVDAPLPVVAIGASTGGSSALEYLIKDLSLQQPAVILVAVHMPEKFTRRLARRLQKLTTWRVEEGFQGMALLPGTIVIAPGGQDMRVKRTTRGAYQFELDLEPSLAMDSPSVDALFQSAACCAQEQVLGIILTGMGQDGTAGARVVRENGGVVIAQNEETSTIFGMAKSAIESGAVNGVFALGQINSIINRFVTDRNMSAMLQQKLVG</sequence>
<dbReference type="InterPro" id="IPR008248">
    <property type="entry name" value="CheB-like"/>
</dbReference>
<dbReference type="SUPFAM" id="SSF52738">
    <property type="entry name" value="Methylesterase CheB, C-terminal domain"/>
    <property type="match status" value="1"/>
</dbReference>
<dbReference type="EMBL" id="JBGOGF010000005">
    <property type="protein sequence ID" value="MFA1771735.1"/>
    <property type="molecule type" value="Genomic_DNA"/>
</dbReference>
<name>A0A5M8Q9G6_9BACT</name>
<evidence type="ECO:0000313" key="9">
    <source>
        <dbReference type="Proteomes" id="UP000323866"/>
    </source>
</evidence>
<evidence type="ECO:0000256" key="2">
    <source>
        <dbReference type="ARBA" id="ARBA00022801"/>
    </source>
</evidence>
<comment type="catalytic activity">
    <reaction evidence="4">
        <text>[protein]-L-glutamate 5-O-methyl ester + H2O = L-glutamyl-[protein] + methanol + H(+)</text>
        <dbReference type="Rhea" id="RHEA:23236"/>
        <dbReference type="Rhea" id="RHEA-COMP:10208"/>
        <dbReference type="Rhea" id="RHEA-COMP:10311"/>
        <dbReference type="ChEBI" id="CHEBI:15377"/>
        <dbReference type="ChEBI" id="CHEBI:15378"/>
        <dbReference type="ChEBI" id="CHEBI:17790"/>
        <dbReference type="ChEBI" id="CHEBI:29973"/>
        <dbReference type="ChEBI" id="CHEBI:82795"/>
        <dbReference type="EC" id="3.1.1.61"/>
    </reaction>
</comment>
<evidence type="ECO:0000313" key="10">
    <source>
        <dbReference type="Proteomes" id="UP001570846"/>
    </source>
</evidence>
<evidence type="ECO:0000256" key="1">
    <source>
        <dbReference type="ARBA" id="ARBA00022500"/>
    </source>
</evidence>
<dbReference type="AlphaFoldDB" id="A0A5M8Q9G6"/>
<evidence type="ECO:0000313" key="8">
    <source>
        <dbReference type="EMBL" id="MFA1771735.1"/>
    </source>
</evidence>
<feature type="active site" evidence="5">
    <location>
        <position position="305"/>
    </location>
</feature>
<feature type="active site" evidence="5">
    <location>
        <position position="181"/>
    </location>
</feature>
<evidence type="ECO:0000313" key="7">
    <source>
        <dbReference type="EMBL" id="KAA6431798.1"/>
    </source>
</evidence>
<dbReference type="PANTHER" id="PTHR42872">
    <property type="entry name" value="PROTEIN-GLUTAMATE METHYLESTERASE/PROTEIN-GLUTAMINE GLUTAMINASE"/>
    <property type="match status" value="1"/>
</dbReference>
<dbReference type="GO" id="GO:0006935">
    <property type="term" value="P:chemotaxis"/>
    <property type="evidence" value="ECO:0007669"/>
    <property type="project" value="UniProtKB-UniRule"/>
</dbReference>
<reference evidence="7 9" key="1">
    <citation type="submission" date="2019-07" db="EMBL/GenBank/DDBJ databases">
        <authorList>
            <person name="Qu J.-H."/>
        </authorList>
    </citation>
    <scope>NUCLEOTIDE SEQUENCE [LARGE SCALE GENOMIC DNA]</scope>
    <source>
        <strain evidence="7 9">MDT1-10-3</strain>
    </source>
</reference>
<evidence type="ECO:0000259" key="6">
    <source>
        <dbReference type="PROSITE" id="PS50122"/>
    </source>
</evidence>
<dbReference type="Gene3D" id="3.40.50.2300">
    <property type="match status" value="1"/>
</dbReference>
<keyword evidence="10" id="KW-1185">Reference proteome</keyword>
<feature type="domain" description="CheB-type methylesterase" evidence="6">
    <location>
        <begin position="172"/>
        <end position="363"/>
    </location>
</feature>
<dbReference type="GO" id="GO:0008984">
    <property type="term" value="F:protein-glutamate methylesterase activity"/>
    <property type="evidence" value="ECO:0007669"/>
    <property type="project" value="UniProtKB-EC"/>
</dbReference>
<dbReference type="RefSeq" id="WP_149099818.1">
    <property type="nucleotide sequence ID" value="NZ_BMMG01000006.1"/>
</dbReference>